<name>A0A0B6ZFZ1_9EUPU</name>
<evidence type="ECO:0000313" key="8">
    <source>
        <dbReference type="EMBL" id="CEK67514.1"/>
    </source>
</evidence>
<dbReference type="InterPro" id="IPR003598">
    <property type="entry name" value="Ig_sub2"/>
</dbReference>
<dbReference type="Pfam" id="PF19030">
    <property type="entry name" value="TSP1_ADAMTS"/>
    <property type="match status" value="1"/>
</dbReference>
<dbReference type="SMART" id="SM00209">
    <property type="entry name" value="TSP1"/>
    <property type="match status" value="1"/>
</dbReference>
<dbReference type="InterPro" id="IPR000884">
    <property type="entry name" value="TSP1_rpt"/>
</dbReference>
<dbReference type="Pfam" id="PF07679">
    <property type="entry name" value="I-set"/>
    <property type="match status" value="1"/>
</dbReference>
<keyword evidence="4" id="KW-0722">Serine protease inhibitor</keyword>
<dbReference type="EMBL" id="HACG01020649">
    <property type="protein sequence ID" value="CEK67514.1"/>
    <property type="molecule type" value="Transcribed_RNA"/>
</dbReference>
<evidence type="ECO:0008006" key="9">
    <source>
        <dbReference type="Google" id="ProtNLM"/>
    </source>
</evidence>
<feature type="domain" description="BPTI/Kunitz inhibitor" evidence="6">
    <location>
        <begin position="348"/>
        <end position="398"/>
    </location>
</feature>
<dbReference type="PRINTS" id="PR00759">
    <property type="entry name" value="BASICPTASE"/>
</dbReference>
<feature type="non-terminal residue" evidence="8">
    <location>
        <position position="693"/>
    </location>
</feature>
<accession>A0A0B6ZFZ1</accession>
<dbReference type="SMART" id="SM00408">
    <property type="entry name" value="IGc2"/>
    <property type="match status" value="1"/>
</dbReference>
<keyword evidence="2" id="KW-0964">Secreted</keyword>
<dbReference type="Gene3D" id="2.20.100.10">
    <property type="entry name" value="Thrombospondin type-1 (TSP1) repeat"/>
    <property type="match status" value="1"/>
</dbReference>
<feature type="domain" description="Ig-like" evidence="7">
    <location>
        <begin position="562"/>
        <end position="645"/>
    </location>
</feature>
<evidence type="ECO:0000256" key="1">
    <source>
        <dbReference type="ARBA" id="ARBA00004613"/>
    </source>
</evidence>
<dbReference type="SUPFAM" id="SSF48726">
    <property type="entry name" value="Immunoglobulin"/>
    <property type="match status" value="2"/>
</dbReference>
<reference evidence="8" key="1">
    <citation type="submission" date="2014-12" db="EMBL/GenBank/DDBJ databases">
        <title>Insight into the proteome of Arion vulgaris.</title>
        <authorList>
            <person name="Aradska J."/>
            <person name="Bulat T."/>
            <person name="Smidak R."/>
            <person name="Sarate P."/>
            <person name="Gangsoo J."/>
            <person name="Sialana F."/>
            <person name="Bilban M."/>
            <person name="Lubec G."/>
        </authorList>
    </citation>
    <scope>NUCLEOTIDE SEQUENCE</scope>
    <source>
        <tissue evidence="8">Skin</tissue>
    </source>
</reference>
<feature type="domain" description="Ig-like" evidence="7">
    <location>
        <begin position="654"/>
        <end position="693"/>
    </location>
</feature>
<dbReference type="InterPro" id="IPR036383">
    <property type="entry name" value="TSP1_rpt_sf"/>
</dbReference>
<evidence type="ECO:0000256" key="5">
    <source>
        <dbReference type="ARBA" id="ARBA00023157"/>
    </source>
</evidence>
<feature type="domain" description="BPTI/Kunitz inhibitor" evidence="6">
    <location>
        <begin position="174"/>
        <end position="224"/>
    </location>
</feature>
<dbReference type="GO" id="GO:0004867">
    <property type="term" value="F:serine-type endopeptidase inhibitor activity"/>
    <property type="evidence" value="ECO:0007669"/>
    <property type="project" value="InterPro"/>
</dbReference>
<dbReference type="GO" id="GO:0005615">
    <property type="term" value="C:extracellular space"/>
    <property type="evidence" value="ECO:0007669"/>
    <property type="project" value="TreeGrafter"/>
</dbReference>
<keyword evidence="3" id="KW-0646">Protease inhibitor</keyword>
<evidence type="ECO:0000259" key="6">
    <source>
        <dbReference type="PROSITE" id="PS50279"/>
    </source>
</evidence>
<dbReference type="InterPro" id="IPR036179">
    <property type="entry name" value="Ig-like_dom_sf"/>
</dbReference>
<dbReference type="SUPFAM" id="SSF82895">
    <property type="entry name" value="TSP-1 type 1 repeat"/>
    <property type="match status" value="1"/>
</dbReference>
<proteinExistence type="predicted"/>
<dbReference type="CDD" id="cd00109">
    <property type="entry name" value="Kunitz-type"/>
    <property type="match status" value="1"/>
</dbReference>
<keyword evidence="5" id="KW-1015">Disulfide bond</keyword>
<dbReference type="PROSITE" id="PS50092">
    <property type="entry name" value="TSP1"/>
    <property type="match status" value="1"/>
</dbReference>
<dbReference type="SMART" id="SM00131">
    <property type="entry name" value="KU"/>
    <property type="match status" value="4"/>
</dbReference>
<evidence type="ECO:0000256" key="2">
    <source>
        <dbReference type="ARBA" id="ARBA00022525"/>
    </source>
</evidence>
<dbReference type="SMART" id="SM00409">
    <property type="entry name" value="IG"/>
    <property type="match status" value="1"/>
</dbReference>
<sequence>GHWGECSMGCGLGKHTQIMHCIKTNVKGHSSYASDELCLKHVGIKPVSWRVCYGESDYCPYWATGSWNECSVTCGIGNRVRSIYCQRDPADTAKDPIVLDDFLCPSENKPQQVETCSLDQCADATNSNTKELKDSSSVLDCRTSKFGCCLDDRTPAKGSSYFGCTDEAVVADICKLPSNSGTCSNHTIKWYFDTKQQVCLRFWYGGCHGNANRFDDSESCKTRCFEKSLNNKQVEVVIGCAKSEYGCCPDQQTPAVGPNNRGCQKKCQDSSYGCCTDGVTPAEGPNQEGCDYGSGDISCEYTEYGCCADGITAASGHLSKGCGNTPDSKSTDTIGRSHTEAPLIAEKCASPVSRDLCTEYSVKWRFDNQKQKCIRHWWGGCKDNGNVFETQQDCDAQCINTVVNTVVNDLEKCTASVSRDLCKEYLVMWRFDNQKQECIRHWWGGCPDNGNVFQSQGDCEAECMNSVVIMSPDVEDPDFVNICDMQKDPGPCTDNLLRYYYEPKDRKCRAFYYGGCQGNENNFVRIEDCQRECIGSDVQSVTSVPEQVSIKFSEASKVTIQPSTSEDQKSIIVKPGMDAFLRCTLTGHEVLWYRDGFLLSSSQRLQVHNNGTLVLKKVTEDLSGVYTCQAYNGNRVSKQEKFKVVVYLPLSILPGPALVSIKPGDNAFFHCQTTGNPEAKISWKRNGKILTFS</sequence>
<dbReference type="InterPro" id="IPR050098">
    <property type="entry name" value="TFPI/VKTCI-like"/>
</dbReference>
<dbReference type="Gene3D" id="2.60.40.10">
    <property type="entry name" value="Immunoglobulins"/>
    <property type="match status" value="2"/>
</dbReference>
<dbReference type="InterPro" id="IPR002223">
    <property type="entry name" value="Kunitz_BPTI"/>
</dbReference>
<protein>
    <recommendedName>
        <fullName evidence="9">Papilin</fullName>
    </recommendedName>
</protein>
<dbReference type="InterPro" id="IPR013098">
    <property type="entry name" value="Ig_I-set"/>
</dbReference>
<dbReference type="Gene3D" id="4.10.410.10">
    <property type="entry name" value="Pancreatic trypsin inhibitor Kunitz domain"/>
    <property type="match status" value="4"/>
</dbReference>
<feature type="domain" description="BPTI/Kunitz inhibitor" evidence="6">
    <location>
        <begin position="483"/>
        <end position="533"/>
    </location>
</feature>
<dbReference type="FunFam" id="4.10.410.10:FF:000020">
    <property type="entry name" value="Collagen, type VI, alpha 3"/>
    <property type="match status" value="3"/>
</dbReference>
<evidence type="ECO:0000256" key="4">
    <source>
        <dbReference type="ARBA" id="ARBA00022900"/>
    </source>
</evidence>
<dbReference type="AlphaFoldDB" id="A0A0B6ZFZ1"/>
<dbReference type="PANTHER" id="PTHR10083">
    <property type="entry name" value="KUNITZ-TYPE PROTEASE INHIBITOR-RELATED"/>
    <property type="match status" value="1"/>
</dbReference>
<evidence type="ECO:0000259" key="7">
    <source>
        <dbReference type="PROSITE" id="PS50835"/>
    </source>
</evidence>
<dbReference type="PROSITE" id="PS50835">
    <property type="entry name" value="IG_LIKE"/>
    <property type="match status" value="2"/>
</dbReference>
<dbReference type="SUPFAM" id="SSF57362">
    <property type="entry name" value="BPTI-like"/>
    <property type="match status" value="4"/>
</dbReference>
<dbReference type="PROSITE" id="PS50279">
    <property type="entry name" value="BPTI_KUNITZ_2"/>
    <property type="match status" value="4"/>
</dbReference>
<dbReference type="InterPro" id="IPR020901">
    <property type="entry name" value="Prtase_inh_Kunz-CS"/>
</dbReference>
<gene>
    <name evidence="8" type="primary">ORF62884</name>
</gene>
<feature type="non-terminal residue" evidence="8">
    <location>
        <position position="1"/>
    </location>
</feature>
<dbReference type="Pfam" id="PF00014">
    <property type="entry name" value="Kunitz_BPTI"/>
    <property type="match status" value="4"/>
</dbReference>
<dbReference type="InterPro" id="IPR007110">
    <property type="entry name" value="Ig-like_dom"/>
</dbReference>
<dbReference type="InterPro" id="IPR013783">
    <property type="entry name" value="Ig-like_fold"/>
</dbReference>
<feature type="domain" description="BPTI/Kunitz inhibitor" evidence="6">
    <location>
        <begin position="413"/>
        <end position="463"/>
    </location>
</feature>
<evidence type="ECO:0000256" key="3">
    <source>
        <dbReference type="ARBA" id="ARBA00022690"/>
    </source>
</evidence>
<dbReference type="InterPro" id="IPR036880">
    <property type="entry name" value="Kunitz_BPTI_sf"/>
</dbReference>
<dbReference type="PANTHER" id="PTHR10083:SF376">
    <property type="entry name" value="SERINE PEPTIDASE INHIBITOR, KUNITZ TYPE, 3"/>
    <property type="match status" value="1"/>
</dbReference>
<organism evidence="8">
    <name type="scientific">Arion vulgaris</name>
    <dbReference type="NCBI Taxonomy" id="1028688"/>
    <lineage>
        <taxon>Eukaryota</taxon>
        <taxon>Metazoa</taxon>
        <taxon>Spiralia</taxon>
        <taxon>Lophotrochozoa</taxon>
        <taxon>Mollusca</taxon>
        <taxon>Gastropoda</taxon>
        <taxon>Heterobranchia</taxon>
        <taxon>Euthyneura</taxon>
        <taxon>Panpulmonata</taxon>
        <taxon>Eupulmonata</taxon>
        <taxon>Stylommatophora</taxon>
        <taxon>Helicina</taxon>
        <taxon>Arionoidea</taxon>
        <taxon>Arionidae</taxon>
        <taxon>Arion</taxon>
    </lineage>
</organism>
<dbReference type="InterPro" id="IPR003599">
    <property type="entry name" value="Ig_sub"/>
</dbReference>
<comment type="subcellular location">
    <subcellularLocation>
        <location evidence="1">Secreted</location>
    </subcellularLocation>
</comment>
<dbReference type="PROSITE" id="PS00280">
    <property type="entry name" value="BPTI_KUNITZ_1"/>
    <property type="match status" value="2"/>
</dbReference>